<dbReference type="Proteomes" id="UP000246702">
    <property type="component" value="Unassembled WGS sequence"/>
</dbReference>
<evidence type="ECO:0000313" key="1">
    <source>
        <dbReference type="EMBL" id="PWY91866.1"/>
    </source>
</evidence>
<gene>
    <name evidence="1" type="ORF">BO94DRAFT_622654</name>
</gene>
<dbReference type="EMBL" id="MSFK01000008">
    <property type="protein sequence ID" value="PWY91866.1"/>
    <property type="molecule type" value="Genomic_DNA"/>
</dbReference>
<dbReference type="OrthoDB" id="4257450at2759"/>
<name>A0A317WZQ0_9EURO</name>
<reference evidence="1 2" key="1">
    <citation type="submission" date="2016-12" db="EMBL/GenBank/DDBJ databases">
        <title>The genomes of Aspergillus section Nigri reveals drivers in fungal speciation.</title>
        <authorList>
            <consortium name="DOE Joint Genome Institute"/>
            <person name="Vesth T.C."/>
            <person name="Nybo J."/>
            <person name="Theobald S."/>
            <person name="Brandl J."/>
            <person name="Frisvad J.C."/>
            <person name="Nielsen K.F."/>
            <person name="Lyhne E.K."/>
            <person name="Kogle M.E."/>
            <person name="Kuo A."/>
            <person name="Riley R."/>
            <person name="Clum A."/>
            <person name="Nolan M."/>
            <person name="Lipzen A."/>
            <person name="Salamov A."/>
            <person name="Henrissat B."/>
            <person name="Wiebenga A."/>
            <person name="De Vries R.P."/>
            <person name="Grigoriev I.V."/>
            <person name="Mortensen U.H."/>
            <person name="Andersen M.R."/>
            <person name="Baker S.E."/>
        </authorList>
    </citation>
    <scope>NUCLEOTIDE SEQUENCE [LARGE SCALE GENOMIC DNA]</scope>
    <source>
        <strain evidence="1 2">CBS 115572</strain>
    </source>
</reference>
<dbReference type="RefSeq" id="XP_025469594.1">
    <property type="nucleotide sequence ID" value="XM_025617096.1"/>
</dbReference>
<dbReference type="AlphaFoldDB" id="A0A317WZQ0"/>
<dbReference type="STRING" id="1450535.A0A317WZQ0"/>
<comment type="caution">
    <text evidence="1">The sequence shown here is derived from an EMBL/GenBank/DDBJ whole genome shotgun (WGS) entry which is preliminary data.</text>
</comment>
<protein>
    <submittedName>
        <fullName evidence="1">Uncharacterized protein</fullName>
    </submittedName>
</protein>
<accession>A0A317WZQ0</accession>
<sequence>MAPRNRKLALSVLPHLLDAQRKLFSDIDDDLVDRQKQQLRSCLQLWRSDDSSTRKWANTRARSLLAMVYEDKYLGAPVFILCALGISVTKLGTLNPVEAIAEIRKWWRNVEHPAGLIMCSKRYVQENWDVFSIFKGQASPTPPPTIVYFTIPELFNFFQSKASSPNLQMTCPISGQPLPTIEIDLNGRSAKIEFSLRASQALIQHKLISQAADGKNAQTGVESTDRFVPAI</sequence>
<dbReference type="GeneID" id="37119239"/>
<keyword evidence="2" id="KW-1185">Reference proteome</keyword>
<evidence type="ECO:0000313" key="2">
    <source>
        <dbReference type="Proteomes" id="UP000246702"/>
    </source>
</evidence>
<proteinExistence type="predicted"/>
<organism evidence="1 2">
    <name type="scientific">Aspergillus sclerotioniger CBS 115572</name>
    <dbReference type="NCBI Taxonomy" id="1450535"/>
    <lineage>
        <taxon>Eukaryota</taxon>
        <taxon>Fungi</taxon>
        <taxon>Dikarya</taxon>
        <taxon>Ascomycota</taxon>
        <taxon>Pezizomycotina</taxon>
        <taxon>Eurotiomycetes</taxon>
        <taxon>Eurotiomycetidae</taxon>
        <taxon>Eurotiales</taxon>
        <taxon>Aspergillaceae</taxon>
        <taxon>Aspergillus</taxon>
        <taxon>Aspergillus subgen. Circumdati</taxon>
    </lineage>
</organism>